<feature type="region of interest" description="Disordered" evidence="2">
    <location>
        <begin position="1153"/>
        <end position="1238"/>
    </location>
</feature>
<reference evidence="3 4" key="1">
    <citation type="journal article" date="2018" name="Genome Biol. Evol.">
        <title>Multiple Roots of Fruiting Body Formation in Amoebozoa.</title>
        <authorList>
            <person name="Hillmann F."/>
            <person name="Forbes G."/>
            <person name="Novohradska S."/>
            <person name="Ferling I."/>
            <person name="Riege K."/>
            <person name="Groth M."/>
            <person name="Westermann M."/>
            <person name="Marz M."/>
            <person name="Spaller T."/>
            <person name="Winckler T."/>
            <person name="Schaap P."/>
            <person name="Glockner G."/>
        </authorList>
    </citation>
    <scope>NUCLEOTIDE SEQUENCE [LARGE SCALE GENOMIC DNA]</scope>
    <source>
        <strain evidence="3 4">Jena</strain>
    </source>
</reference>
<feature type="compositionally biased region" description="Basic and acidic residues" evidence="2">
    <location>
        <begin position="740"/>
        <end position="971"/>
    </location>
</feature>
<protein>
    <submittedName>
        <fullName evidence="3">Uncharacterized protein</fullName>
    </submittedName>
</protein>
<feature type="compositionally biased region" description="Basic and acidic residues" evidence="2">
    <location>
        <begin position="1153"/>
        <end position="1166"/>
    </location>
</feature>
<feature type="compositionally biased region" description="Low complexity" evidence="2">
    <location>
        <begin position="1172"/>
        <end position="1183"/>
    </location>
</feature>
<feature type="compositionally biased region" description="Polar residues" evidence="2">
    <location>
        <begin position="618"/>
        <end position="627"/>
    </location>
</feature>
<dbReference type="OrthoDB" id="420422at2759"/>
<sequence>MSATDKPSNTYVPSSSYDETAISLFQRLSLKPLTFPSFPALVPPIVLSSSQSNDNLYADSAPVIRSGSTYEFVGEHASGKTACLIELLTTLLLPTSHGGQDEHVFFIDNDSRPFYDRLLDVMECKINARIESEELAPLTEKQLDAILKQSLERLHIAACHSSMNLLATLKSIELLLKEPNGSVRPRVLMIDNVAAFHYEDRYDRDAGRKRQNRISQQVHSLVQNENLILFTTKPILFRNQMGQGGKDIMPFQWLKEVIQSQLHVYRDRENARFGLRSLSDPTLPPWHFTITDTGIDFTEVVRFKSIKGKTAAVIMEVEEFVEELEEEEIPLSYRTPQTEAEEDIETAEVGGEASGGTQDTTVTLGASQAEELEEIESLEDASSDDAQQIQTSRSQRSEKAGGLAQSDVVNDVEEVNDVTEVDDVQEVNDVEDATVEVSEIDHEEPQIQLSHRVEENAIEEVEISQDEETEEIQMPATSRSQKSNAARPSKTEEHDDTQEVEIIEDERVGPTESQSEEKFHEERVEDAAAITKDGPSTARRNEAATTIQAHFRGFHTRHQNHSLSHVGEQTEGVETVTEEALTEDDEALDSPVRRDGVSTTRKSANDFAPFSSRREQHANSYPSIDGNSSEEEVTRMDHGTSSEEEHESQPAPNLRSADIGHHHIGGETIIDNGNSSEEENQSHDEGHSSDEEQTEKKGDASPTKKPAKAKKAAAPKVKASVKAAPPAVKGSLKPPSKPISKKETKDAPQAEKKAKEPQAEKKSNVRTSIEEPKATAKHAVEMQKEAADKLKMEKEAKAKIEAEKQKEAAEKAKAEKEAKSKAEADRKAQEEQRVKEEREKKAKEAEKAKEAKLKAETERKEAKAKEVAAEKERARLAEEARKEEEKKIEQEKARKIEETRRKVEEEDARRKQEVENKRRTEEEHRVRDEEATRQAREARQKDLEEMKKKEEEKKKEREEAKKERENKKKSDDDEGTVVEGDEKREEEEIKRLQADIRKRDKRIQELKEKNKDLESKQRAVPEAIVQGGVGVEYSVMKDKIAVLTKQGREKETMLLQREDELNTLKRDYERLMRQMKDQRSQKEGGISSNYKQELVKRNQDIAEKQQMITDLTSKMESLRNAKEKEGATYSTKVSKMEQQILFLRNELERFQKFVKERGHNPNERKLAPIGTSSSKEASSQSPSKTNAKLNPLNSSPKSIKERQNEVVETLNGAPRADKASFTPVKIQPNNPALTAPRVGSAGFGVKAALPGLVSSS</sequence>
<dbReference type="GO" id="GO:0000724">
    <property type="term" value="P:double-strand break repair via homologous recombination"/>
    <property type="evidence" value="ECO:0007669"/>
    <property type="project" value="InterPro"/>
</dbReference>
<dbReference type="InParanoid" id="A0A2P6NBS1"/>
<evidence type="ECO:0000256" key="1">
    <source>
        <dbReference type="SAM" id="Coils"/>
    </source>
</evidence>
<dbReference type="GO" id="GO:0033063">
    <property type="term" value="C:Rad51B-Rad51C-Rad51D-XRCC2 complex"/>
    <property type="evidence" value="ECO:0007669"/>
    <property type="project" value="InterPro"/>
</dbReference>
<feature type="compositionally biased region" description="Acidic residues" evidence="2">
    <location>
        <begin position="456"/>
        <end position="471"/>
    </location>
</feature>
<feature type="compositionally biased region" description="Basic and acidic residues" evidence="2">
    <location>
        <begin position="980"/>
        <end position="989"/>
    </location>
</feature>
<organism evidence="3 4">
    <name type="scientific">Planoprotostelium fungivorum</name>
    <dbReference type="NCBI Taxonomy" id="1890364"/>
    <lineage>
        <taxon>Eukaryota</taxon>
        <taxon>Amoebozoa</taxon>
        <taxon>Evosea</taxon>
        <taxon>Variosea</taxon>
        <taxon>Cavosteliida</taxon>
        <taxon>Cavosteliaceae</taxon>
        <taxon>Planoprotostelium</taxon>
    </lineage>
</organism>
<keyword evidence="4" id="KW-1185">Reference proteome</keyword>
<accession>A0A2P6NBS1</accession>
<feature type="compositionally biased region" description="Polar residues" evidence="2">
    <location>
        <begin position="475"/>
        <end position="486"/>
    </location>
</feature>
<dbReference type="CDD" id="cd23767">
    <property type="entry name" value="IQCD"/>
    <property type="match status" value="1"/>
</dbReference>
<feature type="compositionally biased region" description="Acidic residues" evidence="2">
    <location>
        <begin position="576"/>
        <end position="588"/>
    </location>
</feature>
<dbReference type="STRING" id="1890364.A0A2P6NBS1"/>
<dbReference type="InterPro" id="IPR030547">
    <property type="entry name" value="XRCC2"/>
</dbReference>
<feature type="compositionally biased region" description="Basic and acidic residues" evidence="2">
    <location>
        <begin position="680"/>
        <end position="699"/>
    </location>
</feature>
<keyword evidence="1" id="KW-0175">Coiled coil</keyword>
<evidence type="ECO:0000313" key="3">
    <source>
        <dbReference type="EMBL" id="PRP81409.1"/>
    </source>
</evidence>
<feature type="coiled-coil region" evidence="1">
    <location>
        <begin position="1054"/>
        <end position="1121"/>
    </location>
</feature>
<dbReference type="SUPFAM" id="SSF52540">
    <property type="entry name" value="P-loop containing nucleoside triphosphate hydrolases"/>
    <property type="match status" value="1"/>
</dbReference>
<feature type="region of interest" description="Disordered" evidence="2">
    <location>
        <begin position="326"/>
        <end position="360"/>
    </location>
</feature>
<evidence type="ECO:0000256" key="2">
    <source>
        <dbReference type="SAM" id="MobiDB-lite"/>
    </source>
</evidence>
<dbReference type="Proteomes" id="UP000241769">
    <property type="component" value="Unassembled WGS sequence"/>
</dbReference>
<comment type="caution">
    <text evidence="3">The sequence shown here is derived from an EMBL/GenBank/DDBJ whole genome shotgun (WGS) entry which is preliminary data.</text>
</comment>
<feature type="compositionally biased region" description="Low complexity" evidence="2">
    <location>
        <begin position="714"/>
        <end position="734"/>
    </location>
</feature>
<feature type="region of interest" description="Disordered" evidence="2">
    <location>
        <begin position="436"/>
        <end position="542"/>
    </location>
</feature>
<dbReference type="PANTHER" id="PTHR46644">
    <property type="entry name" value="DNA REPAIR PROTEIN XRCC2"/>
    <property type="match status" value="1"/>
</dbReference>
<gene>
    <name evidence="3" type="ORF">PROFUN_11030</name>
</gene>
<dbReference type="GO" id="GO:0005657">
    <property type="term" value="C:replication fork"/>
    <property type="evidence" value="ECO:0007669"/>
    <property type="project" value="InterPro"/>
</dbReference>
<dbReference type="Gene3D" id="3.40.50.300">
    <property type="entry name" value="P-loop containing nucleotide triphosphate hydrolases"/>
    <property type="match status" value="1"/>
</dbReference>
<dbReference type="PANTHER" id="PTHR46644:SF2">
    <property type="entry name" value="DNA REPAIR PROTEIN XRCC2"/>
    <property type="match status" value="1"/>
</dbReference>
<dbReference type="EMBL" id="MDYQ01000126">
    <property type="protein sequence ID" value="PRP81409.1"/>
    <property type="molecule type" value="Genomic_DNA"/>
</dbReference>
<dbReference type="PROSITE" id="PS50096">
    <property type="entry name" value="IQ"/>
    <property type="match status" value="1"/>
</dbReference>
<name>A0A2P6NBS1_9EUKA</name>
<feature type="compositionally biased region" description="Basic and acidic residues" evidence="2">
    <location>
        <begin position="632"/>
        <end position="643"/>
    </location>
</feature>
<dbReference type="InterPro" id="IPR027417">
    <property type="entry name" value="P-loop_NTPase"/>
</dbReference>
<proteinExistence type="predicted"/>
<feature type="compositionally biased region" description="Acidic residues" evidence="2">
    <location>
        <begin position="494"/>
        <end position="504"/>
    </location>
</feature>
<feature type="region of interest" description="Disordered" evidence="2">
    <location>
        <begin position="377"/>
        <end position="422"/>
    </location>
</feature>
<feature type="compositionally biased region" description="Basic and acidic residues" evidence="2">
    <location>
        <begin position="439"/>
        <end position="455"/>
    </location>
</feature>
<feature type="compositionally biased region" description="Acidic residues" evidence="2">
    <location>
        <begin position="410"/>
        <end position="422"/>
    </location>
</feature>
<feature type="compositionally biased region" description="Basic and acidic residues" evidence="2">
    <location>
        <begin position="505"/>
        <end position="526"/>
    </location>
</feature>
<feature type="region of interest" description="Disordered" evidence="2">
    <location>
        <begin position="559"/>
        <end position="989"/>
    </location>
</feature>
<dbReference type="AlphaFoldDB" id="A0A2P6NBS1"/>
<evidence type="ECO:0000313" key="4">
    <source>
        <dbReference type="Proteomes" id="UP000241769"/>
    </source>
</evidence>
<feature type="compositionally biased region" description="Polar residues" evidence="2">
    <location>
        <begin position="1184"/>
        <end position="1197"/>
    </location>
</feature>